<feature type="compositionally biased region" description="Basic and acidic residues" evidence="1">
    <location>
        <begin position="802"/>
        <end position="813"/>
    </location>
</feature>
<keyword evidence="2" id="KW-1133">Transmembrane helix</keyword>
<keyword evidence="2" id="KW-0472">Membrane</keyword>
<accession>A0A0L6USP6</accession>
<dbReference type="EMBL" id="LAVV01008946">
    <property type="protein sequence ID" value="KNZ51571.1"/>
    <property type="molecule type" value="Genomic_DNA"/>
</dbReference>
<keyword evidence="4" id="KW-1185">Reference proteome</keyword>
<gene>
    <name evidence="3" type="ORF">VP01_38g2</name>
</gene>
<proteinExistence type="predicted"/>
<comment type="caution">
    <text evidence="3">The sequence shown here is derived from an EMBL/GenBank/DDBJ whole genome shotgun (WGS) entry which is preliminary data.</text>
</comment>
<organism evidence="3 4">
    <name type="scientific">Puccinia sorghi</name>
    <dbReference type="NCBI Taxonomy" id="27349"/>
    <lineage>
        <taxon>Eukaryota</taxon>
        <taxon>Fungi</taxon>
        <taxon>Dikarya</taxon>
        <taxon>Basidiomycota</taxon>
        <taxon>Pucciniomycotina</taxon>
        <taxon>Pucciniomycetes</taxon>
        <taxon>Pucciniales</taxon>
        <taxon>Pucciniaceae</taxon>
        <taxon>Puccinia</taxon>
    </lineage>
</organism>
<evidence type="ECO:0000313" key="3">
    <source>
        <dbReference type="EMBL" id="KNZ51571.1"/>
    </source>
</evidence>
<keyword evidence="2" id="KW-0812">Transmembrane</keyword>
<feature type="transmembrane region" description="Helical" evidence="2">
    <location>
        <begin position="659"/>
        <end position="677"/>
    </location>
</feature>
<dbReference type="AlphaFoldDB" id="A0A0L6USP6"/>
<dbReference type="VEuPathDB" id="FungiDB:VP01_38g2"/>
<evidence type="ECO:0000256" key="2">
    <source>
        <dbReference type="SAM" id="Phobius"/>
    </source>
</evidence>
<sequence>MFSFSRFCLALKDFVSFCQVLSYLCLFFISFYVDSNHYILHVKLKLKYGICDELLSFFPVRALSTTWLSYGLKKNKTTLKHFTFVKIDHTWYKCSQILHLTIKLYPHPNTTNPLGCLLSSNIQELRPSLGPSSLKNSRASTRASSMSVASKKHTDTHVYPNCQRKSLPSLTLLWSEQHSHLLCVVGSHFSLSFLIVVCCLKTDSWFFSVFSFSFCISLLHFDSEHLTLLIPYLNSPLHPISPSNSVTSLYSTQIKTSLSPWILINKYQDQAHRPGPWKFPVNRTRNESNQYNMTSSIDHPLEYFMILYHSTSTFYYGLILSTLTENPMSNSEFPLQIFKPLDLLGFSPTPEYSCQQYSGLHNLETSKVGINPLWDSTNSLTLKIFHLKYLIYGENKLLTNLTNKSRSLYMVWGYKINQHPGMTHWKQVIHIWNYVKGTRNLTLRLHPEEGSRNQNFSKRVGVINNCTTEDFSTEARPERKRIRMKHPECEHSILKIKSRNCSHLSSTTSTINSNQHIQKLQDTPHYNNPSLINSSSRATTSWVSKILLKNNCSAIIKEFLLLELTNLCLRTQNPKFITSTSISSTRVFRGTQDEVGFNFFRCSFHLLKNSYITFAHPIFIKIIFEFHNNVKNKNKNNVIHAQGCIFGEMIITHISYTHHFMTLIFFFYVMMALRTWIKAFLKLNKTHTTLPTNKNFSAAWISNNLTVQFMILLHLESGKRNKTLVWVSQWQRLEVQPNILCKPILSFSCSEDEPLLLPLSPKPVFKLLKFENYKRRIEKQTAPHKSTTHKLTNRNSTMRESATGERDETEQRKSTRASKWGRHRLVEWAWNEMRAAGYCVKFLTLAVSYGDRKYFQPSAKQSVQNHNMLYTIRLISPLGYSSNHCDCIIAKGFYYLGRENKSKDPRIRIRSSSYPRLPPCRMAQFPLDQKIFNIIYSWRDKRTNGPMDNRAGDPQNHINN</sequence>
<dbReference type="Proteomes" id="UP000037035">
    <property type="component" value="Unassembled WGS sequence"/>
</dbReference>
<feature type="region of interest" description="Disordered" evidence="1">
    <location>
        <begin position="779"/>
        <end position="816"/>
    </location>
</feature>
<protein>
    <submittedName>
        <fullName evidence="3">Uncharacterized protein</fullName>
    </submittedName>
</protein>
<evidence type="ECO:0000313" key="4">
    <source>
        <dbReference type="Proteomes" id="UP000037035"/>
    </source>
</evidence>
<evidence type="ECO:0000256" key="1">
    <source>
        <dbReference type="SAM" id="MobiDB-lite"/>
    </source>
</evidence>
<reference evidence="3 4" key="1">
    <citation type="submission" date="2015-08" db="EMBL/GenBank/DDBJ databases">
        <title>Next Generation Sequencing and Analysis of the Genome of Puccinia sorghi L Schw, the Causal Agent of Maize Common Rust.</title>
        <authorList>
            <person name="Rochi L."/>
            <person name="Burguener G."/>
            <person name="Darino M."/>
            <person name="Turjanski A."/>
            <person name="Kreff E."/>
            <person name="Dieguez M.J."/>
            <person name="Sacco F."/>
        </authorList>
    </citation>
    <scope>NUCLEOTIDE SEQUENCE [LARGE SCALE GENOMIC DNA]</scope>
    <source>
        <strain evidence="3 4">RO10H11247</strain>
    </source>
</reference>
<name>A0A0L6USP6_9BASI</name>